<dbReference type="SUPFAM" id="SSF50249">
    <property type="entry name" value="Nucleic acid-binding proteins"/>
    <property type="match status" value="5"/>
</dbReference>
<dbReference type="GO" id="GO:0003729">
    <property type="term" value="F:mRNA binding"/>
    <property type="evidence" value="ECO:0007669"/>
    <property type="project" value="TreeGrafter"/>
</dbReference>
<gene>
    <name evidence="6" type="ordered locus">Desti_2866</name>
</gene>
<dbReference type="OrthoDB" id="9804077at2"/>
<evidence type="ECO:0000256" key="1">
    <source>
        <dbReference type="ARBA" id="ARBA00006767"/>
    </source>
</evidence>
<dbReference type="RefSeq" id="WP_014810673.1">
    <property type="nucleotide sequence ID" value="NC_018025.1"/>
</dbReference>
<dbReference type="PRINTS" id="PR00681">
    <property type="entry name" value="RIBOSOMALS1"/>
</dbReference>
<dbReference type="GO" id="GO:0022627">
    <property type="term" value="C:cytosolic small ribosomal subunit"/>
    <property type="evidence" value="ECO:0007669"/>
    <property type="project" value="TreeGrafter"/>
</dbReference>
<feature type="domain" description="S1 motif" evidence="5">
    <location>
        <begin position="121"/>
        <end position="187"/>
    </location>
</feature>
<dbReference type="CDD" id="cd04465">
    <property type="entry name" value="S1_RPS1_repeat_ec2_hs2"/>
    <property type="match status" value="1"/>
</dbReference>
<dbReference type="PANTHER" id="PTHR10724">
    <property type="entry name" value="30S RIBOSOMAL PROTEIN S1"/>
    <property type="match status" value="1"/>
</dbReference>
<dbReference type="Pfam" id="PF00575">
    <property type="entry name" value="S1"/>
    <property type="match status" value="4"/>
</dbReference>
<dbReference type="AlphaFoldDB" id="I4C7J4"/>
<feature type="domain" description="S1 motif" evidence="5">
    <location>
        <begin position="208"/>
        <end position="276"/>
    </location>
</feature>
<dbReference type="GO" id="GO:0003735">
    <property type="term" value="F:structural constituent of ribosome"/>
    <property type="evidence" value="ECO:0007669"/>
    <property type="project" value="TreeGrafter"/>
</dbReference>
<dbReference type="EMBL" id="CP003360">
    <property type="protein sequence ID" value="AFM25535.1"/>
    <property type="molecule type" value="Genomic_DNA"/>
</dbReference>
<organism evidence="6 7">
    <name type="scientific">Desulfomonile tiedjei (strain ATCC 49306 / DSM 6799 / DCB-1)</name>
    <dbReference type="NCBI Taxonomy" id="706587"/>
    <lineage>
        <taxon>Bacteria</taxon>
        <taxon>Pseudomonadati</taxon>
        <taxon>Thermodesulfobacteriota</taxon>
        <taxon>Desulfomonilia</taxon>
        <taxon>Desulfomonilales</taxon>
        <taxon>Desulfomonilaceae</taxon>
        <taxon>Desulfomonile</taxon>
    </lineage>
</organism>
<feature type="domain" description="S1 motif" evidence="5">
    <location>
        <begin position="40"/>
        <end position="104"/>
    </location>
</feature>
<sequence length="486" mass="53260">MTENQPGDVPFSPVEEEEQEDFTSLFEASSKQQDTRVQRDTKIEGTVVSIGSEWIFVDIGAKTEGAISREELLDDDGELKVRVGDTISAYVVSTRAGEVLLSIKMTAAAGEDAIRGAQKSGVPVEGVVTGERKGGYTVTIFGKQAFCPFSQIDIQSGGMPDDYIGKRFSFRIAEYSDRGRNIVVSRRAIMEEERMRQAEELKKTLKPGDIIQGTVQKLAPFGAFVDIGGVEGLIPMSELAWYRVADVSDVLKTGESVSVKVMDLDWANRRISLSMKQVLEDPWDTVAQRFPEQSVIRGTVKKLMNFGAFVELEPGIEGLIHISNLGMGRRINHPKEVLSEGDSVEARVLSVDQGARRIGLELKHSVTTEESEGHAALQSGDVVEGTVESVKDYGVFVSLPGNKTGLLHVSEIGDGRSGDLRGRFPLDSRLQVQVLSIEPDSGKISLSTKTLKKNAEDEQFKEFVSGRNRESSFGTLGQLLKDKLKQ</sequence>
<dbReference type="PANTHER" id="PTHR10724:SF7">
    <property type="entry name" value="SMALL RIBOSOMAL SUBUNIT PROTEIN BS1C"/>
    <property type="match status" value="1"/>
</dbReference>
<feature type="domain" description="S1 motif" evidence="5">
    <location>
        <begin position="380"/>
        <end position="449"/>
    </location>
</feature>
<accession>I4C7J4</accession>
<evidence type="ECO:0000256" key="2">
    <source>
        <dbReference type="ARBA" id="ARBA00022980"/>
    </source>
</evidence>
<evidence type="ECO:0000256" key="4">
    <source>
        <dbReference type="SAM" id="MobiDB-lite"/>
    </source>
</evidence>
<dbReference type="InterPro" id="IPR035104">
    <property type="entry name" value="Ribosomal_protein_S1-like"/>
</dbReference>
<dbReference type="KEGG" id="dti:Desti_2866"/>
<dbReference type="eggNOG" id="COG0539">
    <property type="taxonomic scope" value="Bacteria"/>
</dbReference>
<feature type="region of interest" description="Disordered" evidence="4">
    <location>
        <begin position="1"/>
        <end position="37"/>
    </location>
</feature>
<comment type="similarity">
    <text evidence="1">Belongs to the bacterial ribosomal protein bS1 family.</text>
</comment>
<dbReference type="HOGENOM" id="CLU_015805_2_1_7"/>
<dbReference type="STRING" id="706587.Desti_2866"/>
<dbReference type="SMART" id="SM00316">
    <property type="entry name" value="S1"/>
    <property type="match status" value="5"/>
</dbReference>
<keyword evidence="2 6" id="KW-0689">Ribosomal protein</keyword>
<evidence type="ECO:0000259" key="5">
    <source>
        <dbReference type="PROSITE" id="PS50126"/>
    </source>
</evidence>
<proteinExistence type="inferred from homology"/>
<dbReference type="FunFam" id="2.40.50.140:FF:000051">
    <property type="entry name" value="RNA-binding transcriptional accessory protein"/>
    <property type="match status" value="1"/>
</dbReference>
<name>I4C7J4_DESTA</name>
<keyword evidence="7" id="KW-1185">Reference proteome</keyword>
<dbReference type="InterPro" id="IPR050437">
    <property type="entry name" value="Ribos_protein_bS1-like"/>
</dbReference>
<dbReference type="PATRIC" id="fig|706587.4.peg.3260"/>
<dbReference type="InterPro" id="IPR003029">
    <property type="entry name" value="S1_domain"/>
</dbReference>
<dbReference type="NCBIfam" id="NF005208">
    <property type="entry name" value="PRK06676.1"/>
    <property type="match status" value="1"/>
</dbReference>
<dbReference type="PROSITE" id="PS50126">
    <property type="entry name" value="S1"/>
    <property type="match status" value="5"/>
</dbReference>
<dbReference type="Proteomes" id="UP000006055">
    <property type="component" value="Chromosome"/>
</dbReference>
<protein>
    <submittedName>
        <fullName evidence="6">Ribosomal protein S1</fullName>
    </submittedName>
</protein>
<evidence type="ECO:0000313" key="7">
    <source>
        <dbReference type="Proteomes" id="UP000006055"/>
    </source>
</evidence>
<reference evidence="7" key="1">
    <citation type="submission" date="2012-06" db="EMBL/GenBank/DDBJ databases">
        <title>Complete sequence of chromosome of Desulfomonile tiedjei DSM 6799.</title>
        <authorList>
            <person name="Lucas S."/>
            <person name="Copeland A."/>
            <person name="Lapidus A."/>
            <person name="Glavina del Rio T."/>
            <person name="Dalin E."/>
            <person name="Tice H."/>
            <person name="Bruce D."/>
            <person name="Goodwin L."/>
            <person name="Pitluck S."/>
            <person name="Peters L."/>
            <person name="Ovchinnikova G."/>
            <person name="Zeytun A."/>
            <person name="Lu M."/>
            <person name="Kyrpides N."/>
            <person name="Mavromatis K."/>
            <person name="Ivanova N."/>
            <person name="Brettin T."/>
            <person name="Detter J.C."/>
            <person name="Han C."/>
            <person name="Larimer F."/>
            <person name="Land M."/>
            <person name="Hauser L."/>
            <person name="Markowitz V."/>
            <person name="Cheng J.-F."/>
            <person name="Hugenholtz P."/>
            <person name="Woyke T."/>
            <person name="Wu D."/>
            <person name="Spring S."/>
            <person name="Schroeder M."/>
            <person name="Brambilla E."/>
            <person name="Klenk H.-P."/>
            <person name="Eisen J.A."/>
        </authorList>
    </citation>
    <scope>NUCLEOTIDE SEQUENCE [LARGE SCALE GENOMIC DNA]</scope>
    <source>
        <strain evidence="7">ATCC 49306 / DSM 6799 / DCB-1</strain>
    </source>
</reference>
<feature type="domain" description="S1 motif" evidence="5">
    <location>
        <begin position="293"/>
        <end position="363"/>
    </location>
</feature>
<dbReference type="Gene3D" id="2.40.50.140">
    <property type="entry name" value="Nucleic acid-binding proteins"/>
    <property type="match status" value="4"/>
</dbReference>
<keyword evidence="3" id="KW-0687">Ribonucleoprotein</keyword>
<evidence type="ECO:0000256" key="3">
    <source>
        <dbReference type="ARBA" id="ARBA00023274"/>
    </source>
</evidence>
<evidence type="ECO:0000313" key="6">
    <source>
        <dbReference type="EMBL" id="AFM25535.1"/>
    </source>
</evidence>
<dbReference type="InterPro" id="IPR012340">
    <property type="entry name" value="NA-bd_OB-fold"/>
</dbReference>
<dbReference type="GO" id="GO:0006412">
    <property type="term" value="P:translation"/>
    <property type="evidence" value="ECO:0007669"/>
    <property type="project" value="TreeGrafter"/>
</dbReference>